<dbReference type="AlphaFoldDB" id="A0A3R9I4F6"/>
<reference evidence="1 2" key="1">
    <citation type="submission" date="2018-11" db="EMBL/GenBank/DDBJ databases">
        <title>Species Designations Belie Phenotypic and Genotypic Heterogeneity in Oral Streptococci.</title>
        <authorList>
            <person name="Velsko I."/>
        </authorList>
    </citation>
    <scope>NUCLEOTIDE SEQUENCE [LARGE SCALE GENOMIC DNA]</scope>
    <source>
        <strain evidence="1 2">BCC63</strain>
    </source>
</reference>
<dbReference type="Proteomes" id="UP000267593">
    <property type="component" value="Unassembled WGS sequence"/>
</dbReference>
<name>A0A3R9I4F6_STROR</name>
<gene>
    <name evidence="1" type="primary">sarA_3</name>
    <name evidence="1" type="ORF">D8863_00950</name>
</gene>
<sequence>MSEALLYKYLEVQDKAVTTEEYQKAQEKWLKEKEESNKKVQEELANHVK</sequence>
<accession>A0A3R9I4F6</accession>
<proteinExistence type="predicted"/>
<protein>
    <submittedName>
        <fullName evidence="1">Oligopeptide-binding protein SarA</fullName>
    </submittedName>
</protein>
<evidence type="ECO:0000313" key="2">
    <source>
        <dbReference type="Proteomes" id="UP000267593"/>
    </source>
</evidence>
<evidence type="ECO:0000313" key="1">
    <source>
        <dbReference type="EMBL" id="RSI69604.1"/>
    </source>
</evidence>
<dbReference type="EMBL" id="RJNJ01000001">
    <property type="protein sequence ID" value="RSI69604.1"/>
    <property type="molecule type" value="Genomic_DNA"/>
</dbReference>
<comment type="caution">
    <text evidence="1">The sequence shown here is derived from an EMBL/GenBank/DDBJ whole genome shotgun (WGS) entry which is preliminary data.</text>
</comment>
<organism evidence="1 2">
    <name type="scientific">Streptococcus oralis</name>
    <dbReference type="NCBI Taxonomy" id="1303"/>
    <lineage>
        <taxon>Bacteria</taxon>
        <taxon>Bacillati</taxon>
        <taxon>Bacillota</taxon>
        <taxon>Bacilli</taxon>
        <taxon>Lactobacillales</taxon>
        <taxon>Streptococcaceae</taxon>
        <taxon>Streptococcus</taxon>
    </lineage>
</organism>